<dbReference type="InterPro" id="IPR040692">
    <property type="entry name" value="UGGT_TRXL_3"/>
</dbReference>
<dbReference type="Proteomes" id="UP000268014">
    <property type="component" value="Unassembled WGS sequence"/>
</dbReference>
<dbReference type="EMBL" id="UZAF01017139">
    <property type="protein sequence ID" value="VDO38346.1"/>
    <property type="molecule type" value="Genomic_DNA"/>
</dbReference>
<evidence type="ECO:0000313" key="3">
    <source>
        <dbReference type="Proteomes" id="UP000268014"/>
    </source>
</evidence>
<dbReference type="GO" id="GO:0003980">
    <property type="term" value="F:UDP-glucose:glycoprotein glucosyltransferase activity"/>
    <property type="evidence" value="ECO:0007669"/>
    <property type="project" value="InterPro"/>
</dbReference>
<protein>
    <submittedName>
        <fullName evidence="4">Thioredoxin_14 domain-containing protein</fullName>
    </submittedName>
</protein>
<name>A0A0N4WG67_HAEPC</name>
<dbReference type="Pfam" id="PF18402">
    <property type="entry name" value="Thioredoxin_14"/>
    <property type="match status" value="1"/>
</dbReference>
<dbReference type="AlphaFoldDB" id="A0A0N4WG67"/>
<gene>
    <name evidence="2" type="ORF">HPLM_LOCUS9769</name>
</gene>
<dbReference type="PANTHER" id="PTHR11226:SF0">
    <property type="entry name" value="UDP-GLUCOSE:GLYCOPROTEIN GLUCOSYLTRANSFERASE"/>
    <property type="match status" value="1"/>
</dbReference>
<dbReference type="GO" id="GO:0036503">
    <property type="term" value="P:ERAD pathway"/>
    <property type="evidence" value="ECO:0007669"/>
    <property type="project" value="TreeGrafter"/>
</dbReference>
<dbReference type="GO" id="GO:0005783">
    <property type="term" value="C:endoplasmic reticulum"/>
    <property type="evidence" value="ECO:0007669"/>
    <property type="project" value="TreeGrafter"/>
</dbReference>
<dbReference type="PANTHER" id="PTHR11226">
    <property type="entry name" value="UDP-GLUCOSE GLYCOPROTEIN:GLUCOSYLTRANSFERASE"/>
    <property type="match status" value="1"/>
</dbReference>
<proteinExistence type="predicted"/>
<feature type="domain" description="UGGT thioredoxin-like" evidence="1">
    <location>
        <begin position="23"/>
        <end position="74"/>
    </location>
</feature>
<dbReference type="GO" id="GO:0051082">
    <property type="term" value="F:unfolded protein binding"/>
    <property type="evidence" value="ECO:0007669"/>
    <property type="project" value="TreeGrafter"/>
</dbReference>
<dbReference type="WBParaSite" id="HPLM_0000977701-mRNA-1">
    <property type="protein sequence ID" value="HPLM_0000977701-mRNA-1"/>
    <property type="gene ID" value="HPLM_0000977701"/>
</dbReference>
<evidence type="ECO:0000313" key="4">
    <source>
        <dbReference type="WBParaSite" id="HPLM_0000977701-mRNA-1"/>
    </source>
</evidence>
<dbReference type="OrthoDB" id="5872810at2759"/>
<evidence type="ECO:0000259" key="1">
    <source>
        <dbReference type="Pfam" id="PF18402"/>
    </source>
</evidence>
<dbReference type="STRING" id="6290.A0A0N4WG67"/>
<sequence length="85" mass="10070">MDREYLSILPHISLSEDKKKYAVDYRNAHPIYLNNLDTDTRYKRWRNSVKLLLEPYYPGMIRPIARNLFTLVSLVASPLYGQSHE</sequence>
<organism evidence="4">
    <name type="scientific">Haemonchus placei</name>
    <name type="common">Barber's pole worm</name>
    <dbReference type="NCBI Taxonomy" id="6290"/>
    <lineage>
        <taxon>Eukaryota</taxon>
        <taxon>Metazoa</taxon>
        <taxon>Ecdysozoa</taxon>
        <taxon>Nematoda</taxon>
        <taxon>Chromadorea</taxon>
        <taxon>Rhabditida</taxon>
        <taxon>Rhabditina</taxon>
        <taxon>Rhabditomorpha</taxon>
        <taxon>Strongyloidea</taxon>
        <taxon>Trichostrongylidae</taxon>
        <taxon>Haemonchus</taxon>
    </lineage>
</organism>
<accession>A0A0N4WG67</accession>
<keyword evidence="3" id="KW-1185">Reference proteome</keyword>
<dbReference type="GO" id="GO:0018279">
    <property type="term" value="P:protein N-linked glycosylation via asparagine"/>
    <property type="evidence" value="ECO:0007669"/>
    <property type="project" value="TreeGrafter"/>
</dbReference>
<evidence type="ECO:0000313" key="2">
    <source>
        <dbReference type="EMBL" id="VDO38346.1"/>
    </source>
</evidence>
<dbReference type="InterPro" id="IPR009448">
    <property type="entry name" value="UDP-g_GGtrans"/>
</dbReference>
<reference evidence="2 3" key="2">
    <citation type="submission" date="2018-11" db="EMBL/GenBank/DDBJ databases">
        <authorList>
            <consortium name="Pathogen Informatics"/>
        </authorList>
    </citation>
    <scope>NUCLEOTIDE SEQUENCE [LARGE SCALE GENOMIC DNA]</scope>
    <source>
        <strain evidence="2 3">MHpl1</strain>
    </source>
</reference>
<reference evidence="4" key="1">
    <citation type="submission" date="2017-02" db="UniProtKB">
        <authorList>
            <consortium name="WormBaseParasite"/>
        </authorList>
    </citation>
    <scope>IDENTIFICATION</scope>
</reference>